<evidence type="ECO:0000256" key="1">
    <source>
        <dbReference type="SAM" id="Phobius"/>
    </source>
</evidence>
<gene>
    <name evidence="2" type="ORF">LCGC14_1711870</name>
</gene>
<protein>
    <submittedName>
        <fullName evidence="2">Uncharacterized protein</fullName>
    </submittedName>
</protein>
<accession>A0A0F9HEL3</accession>
<dbReference type="AlphaFoldDB" id="A0A0F9HEL3"/>
<dbReference type="EMBL" id="LAZR01015278">
    <property type="protein sequence ID" value="KKM13866.1"/>
    <property type="molecule type" value="Genomic_DNA"/>
</dbReference>
<comment type="caution">
    <text evidence="2">The sequence shown here is derived from an EMBL/GenBank/DDBJ whole genome shotgun (WGS) entry which is preliminary data.</text>
</comment>
<sequence length="83" mass="8445">MAQHQLIVADAQTLYGPGPAFGQGGGAPALELVTRDGEGPGKGRPSMADAPKAAGMVGSLIEDPTFWLVATMGLAYVLAVYSK</sequence>
<name>A0A0F9HEL3_9ZZZZ</name>
<keyword evidence="1" id="KW-0812">Transmembrane</keyword>
<proteinExistence type="predicted"/>
<feature type="transmembrane region" description="Helical" evidence="1">
    <location>
        <begin position="65"/>
        <end position="82"/>
    </location>
</feature>
<organism evidence="2">
    <name type="scientific">marine sediment metagenome</name>
    <dbReference type="NCBI Taxonomy" id="412755"/>
    <lineage>
        <taxon>unclassified sequences</taxon>
        <taxon>metagenomes</taxon>
        <taxon>ecological metagenomes</taxon>
    </lineage>
</organism>
<reference evidence="2" key="1">
    <citation type="journal article" date="2015" name="Nature">
        <title>Complex archaea that bridge the gap between prokaryotes and eukaryotes.</title>
        <authorList>
            <person name="Spang A."/>
            <person name="Saw J.H."/>
            <person name="Jorgensen S.L."/>
            <person name="Zaremba-Niedzwiedzka K."/>
            <person name="Martijn J."/>
            <person name="Lind A.E."/>
            <person name="van Eijk R."/>
            <person name="Schleper C."/>
            <person name="Guy L."/>
            <person name="Ettema T.J."/>
        </authorList>
    </citation>
    <scope>NUCLEOTIDE SEQUENCE</scope>
</reference>
<keyword evidence="1" id="KW-0472">Membrane</keyword>
<evidence type="ECO:0000313" key="2">
    <source>
        <dbReference type="EMBL" id="KKM13866.1"/>
    </source>
</evidence>
<keyword evidence="1" id="KW-1133">Transmembrane helix</keyword>